<keyword evidence="4" id="KW-1185">Reference proteome</keyword>
<organism evidence="2 3">
    <name type="scientific">Pseudoduganella flava</name>
    <dbReference type="NCBI Taxonomy" id="871742"/>
    <lineage>
        <taxon>Bacteria</taxon>
        <taxon>Pseudomonadati</taxon>
        <taxon>Pseudomonadota</taxon>
        <taxon>Betaproteobacteria</taxon>
        <taxon>Burkholderiales</taxon>
        <taxon>Oxalobacteraceae</taxon>
        <taxon>Telluria group</taxon>
        <taxon>Pseudoduganella</taxon>
    </lineage>
</organism>
<evidence type="ECO:0008006" key="5">
    <source>
        <dbReference type="Google" id="ProtNLM"/>
    </source>
</evidence>
<reference evidence="1 4" key="3">
    <citation type="submission" date="2019-12" db="EMBL/GenBank/DDBJ databases">
        <title>Draft Genome Sequences of Six Type Strains of the Genus Massilia.</title>
        <authorList>
            <person name="Miess H."/>
            <person name="Frediansyah A."/>
            <person name="Goeker M."/>
            <person name="Gross H."/>
        </authorList>
    </citation>
    <scope>NUCLEOTIDE SEQUENCE [LARGE SCALE GENOMIC DNA]</scope>
    <source>
        <strain evidence="1 4">DSM 26639</strain>
    </source>
</reference>
<name>A0A562PEW2_9BURK</name>
<sequence length="103" mass="12189">MNPDDDSPSAPLCPLCGRPLGTINIDRHHLVPRTFKGREQFPIHKICHRKIHSVFTEKELLRTYHTWDRLREHEDIRTFIEWVANKPAGFYTTTATANRKKRR</sequence>
<accession>A0A562PEW2</accession>
<dbReference type="OrthoDB" id="8538592at2"/>
<protein>
    <recommendedName>
        <fullName evidence="5">HNH endonuclease</fullName>
    </recommendedName>
</protein>
<dbReference type="RefSeq" id="WP_145880956.1">
    <property type="nucleotide sequence ID" value="NZ_CP046904.1"/>
</dbReference>
<dbReference type="CDD" id="cd00085">
    <property type="entry name" value="HNHc"/>
    <property type="match status" value="1"/>
</dbReference>
<reference evidence="2 3" key="1">
    <citation type="journal article" date="2015" name="Stand. Genomic Sci.">
        <title>Genomic Encyclopedia of Bacterial and Archaeal Type Strains, Phase III: the genomes of soil and plant-associated and newly described type strains.</title>
        <authorList>
            <person name="Whitman W.B."/>
            <person name="Woyke T."/>
            <person name="Klenk H.P."/>
            <person name="Zhou Y."/>
            <person name="Lilburn T.G."/>
            <person name="Beck B.J."/>
            <person name="De Vos P."/>
            <person name="Vandamme P."/>
            <person name="Eisen J.A."/>
            <person name="Garrity G."/>
            <person name="Hugenholtz P."/>
            <person name="Kyrpides N.C."/>
        </authorList>
    </citation>
    <scope>NUCLEOTIDE SEQUENCE [LARGE SCALE GENOMIC DNA]</scope>
    <source>
        <strain evidence="2 3">CGMCC 1.10685</strain>
    </source>
</reference>
<evidence type="ECO:0000313" key="4">
    <source>
        <dbReference type="Proteomes" id="UP000437862"/>
    </source>
</evidence>
<dbReference type="AlphaFoldDB" id="A0A562PEW2"/>
<dbReference type="Proteomes" id="UP000315112">
    <property type="component" value="Unassembled WGS sequence"/>
</dbReference>
<dbReference type="Proteomes" id="UP000437862">
    <property type="component" value="Chromosome"/>
</dbReference>
<reference evidence="2" key="2">
    <citation type="submission" date="2019-07" db="EMBL/GenBank/DDBJ databases">
        <authorList>
            <person name="Whitman W."/>
            <person name="Huntemann M."/>
            <person name="Clum A."/>
            <person name="Pillay M."/>
            <person name="Palaniappan K."/>
            <person name="Varghese N."/>
            <person name="Mikhailova N."/>
            <person name="Stamatis D."/>
            <person name="Reddy T."/>
            <person name="Daum C."/>
            <person name="Shapiro N."/>
            <person name="Ivanova N."/>
            <person name="Kyrpides N."/>
            <person name="Woyke T."/>
        </authorList>
    </citation>
    <scope>NUCLEOTIDE SEQUENCE</scope>
    <source>
        <strain evidence="2">CGMCC 1.10685</strain>
    </source>
</reference>
<evidence type="ECO:0000313" key="3">
    <source>
        <dbReference type="Proteomes" id="UP000315112"/>
    </source>
</evidence>
<dbReference type="InterPro" id="IPR003615">
    <property type="entry name" value="HNH_nuc"/>
</dbReference>
<dbReference type="PANTHER" id="PTHR37827:SF1">
    <property type="entry name" value="HNH DOMAIN-CONTAINING PROTEIN"/>
    <property type="match status" value="1"/>
</dbReference>
<dbReference type="PANTHER" id="PTHR37827">
    <property type="entry name" value="TUDOR DOMAIN-CONTAINING PROTEIN"/>
    <property type="match status" value="1"/>
</dbReference>
<dbReference type="EMBL" id="VLKW01000013">
    <property type="protein sequence ID" value="TWI42957.1"/>
    <property type="molecule type" value="Genomic_DNA"/>
</dbReference>
<evidence type="ECO:0000313" key="2">
    <source>
        <dbReference type="EMBL" id="TWI42957.1"/>
    </source>
</evidence>
<evidence type="ECO:0000313" key="1">
    <source>
        <dbReference type="EMBL" id="QGZ38886.1"/>
    </source>
</evidence>
<proteinExistence type="predicted"/>
<gene>
    <name evidence="1" type="ORF">GO485_07370</name>
    <name evidence="2" type="ORF">IP92_05291</name>
</gene>
<dbReference type="EMBL" id="CP046904">
    <property type="protein sequence ID" value="QGZ38886.1"/>
    <property type="molecule type" value="Genomic_DNA"/>
</dbReference>